<dbReference type="EMBL" id="LZYZ01000007">
    <property type="protein sequence ID" value="OOM09403.1"/>
    <property type="molecule type" value="Genomic_DNA"/>
</dbReference>
<sequence length="56" mass="6533">MRKKSKIINLDKYKKAKKLKNTKNKEIVKSDLTVEDVIIIDELKQEFESLIKKGGN</sequence>
<dbReference type="Proteomes" id="UP000191154">
    <property type="component" value="Unassembled WGS sequence"/>
</dbReference>
<protein>
    <submittedName>
        <fullName evidence="1">Uncharacterized protein</fullName>
    </submittedName>
</protein>
<evidence type="ECO:0000313" key="2">
    <source>
        <dbReference type="Proteomes" id="UP000191154"/>
    </source>
</evidence>
<comment type="caution">
    <text evidence="1">The sequence shown here is derived from an EMBL/GenBank/DDBJ whole genome shotgun (WGS) entry which is preliminary data.</text>
</comment>
<dbReference type="RefSeq" id="WP_176127677.1">
    <property type="nucleotide sequence ID" value="NZ_LZYZ01000007.1"/>
</dbReference>
<proteinExistence type="predicted"/>
<name>A0A1S8MZ83_CLOSA</name>
<organism evidence="1 2">
    <name type="scientific">Clostridium saccharobutylicum</name>
    <dbReference type="NCBI Taxonomy" id="169679"/>
    <lineage>
        <taxon>Bacteria</taxon>
        <taxon>Bacillati</taxon>
        <taxon>Bacillota</taxon>
        <taxon>Clostridia</taxon>
        <taxon>Eubacteriales</taxon>
        <taxon>Clostridiaceae</taxon>
        <taxon>Clostridium</taxon>
    </lineage>
</organism>
<gene>
    <name evidence="1" type="ORF">CLOSAC_36840</name>
</gene>
<evidence type="ECO:0000313" key="1">
    <source>
        <dbReference type="EMBL" id="OOM09403.1"/>
    </source>
</evidence>
<reference evidence="1 2" key="1">
    <citation type="submission" date="2016-05" db="EMBL/GenBank/DDBJ databases">
        <title>Microbial solvent formation.</title>
        <authorList>
            <person name="Poehlein A."/>
            <person name="Montoya Solano J.D."/>
            <person name="Flitsch S."/>
            <person name="Krabben P."/>
            <person name="Duerre P."/>
            <person name="Daniel R."/>
        </authorList>
    </citation>
    <scope>NUCLEOTIDE SEQUENCE [LARGE SCALE GENOMIC DNA]</scope>
    <source>
        <strain evidence="1 2">L1-8</strain>
    </source>
</reference>
<dbReference type="AlphaFoldDB" id="A0A1S8MZ83"/>
<accession>A0A1S8MZ83</accession>